<evidence type="ECO:0008006" key="4">
    <source>
        <dbReference type="Google" id="ProtNLM"/>
    </source>
</evidence>
<evidence type="ECO:0000313" key="3">
    <source>
        <dbReference type="Proteomes" id="UP001236663"/>
    </source>
</evidence>
<sequence length="125" mass="14134">MNRNLTIWGIWLAFAGLILIGLISMKAQLNENFRRIGDNQYVTEDVYALIQADTASISVGDLPSSVRDVIRNDSLINKLQITAVKKISKKNSDYYDVCFLDSDNFNILVMYNKDGGVINQLHAYE</sequence>
<evidence type="ECO:0000313" key="2">
    <source>
        <dbReference type="EMBL" id="MDN3688205.1"/>
    </source>
</evidence>
<name>A0ABT8C6R3_9BACT</name>
<gene>
    <name evidence="2" type="ORF">QWZ15_10215</name>
</gene>
<reference evidence="3" key="1">
    <citation type="journal article" date="2019" name="Int. J. Syst. Evol. Microbiol.">
        <title>The Global Catalogue of Microorganisms (GCM) 10K type strain sequencing project: providing services to taxonomists for standard genome sequencing and annotation.</title>
        <authorList>
            <consortium name="The Broad Institute Genomics Platform"/>
            <consortium name="The Broad Institute Genome Sequencing Center for Infectious Disease"/>
            <person name="Wu L."/>
            <person name="Ma J."/>
        </authorList>
    </citation>
    <scope>NUCLEOTIDE SEQUENCE [LARGE SCALE GENOMIC DNA]</scope>
    <source>
        <strain evidence="3">CECT 7706</strain>
    </source>
</reference>
<comment type="caution">
    <text evidence="2">The sequence shown here is derived from an EMBL/GenBank/DDBJ whole genome shotgun (WGS) entry which is preliminary data.</text>
</comment>
<accession>A0ABT8C6R3</accession>
<dbReference type="EMBL" id="JAUFQS010000008">
    <property type="protein sequence ID" value="MDN3688205.1"/>
    <property type="molecule type" value="Genomic_DNA"/>
</dbReference>
<keyword evidence="3" id="KW-1185">Reference proteome</keyword>
<evidence type="ECO:0000256" key="1">
    <source>
        <dbReference type="SAM" id="Phobius"/>
    </source>
</evidence>
<keyword evidence="1" id="KW-1133">Transmembrane helix</keyword>
<keyword evidence="1" id="KW-0812">Transmembrane</keyword>
<proteinExistence type="predicted"/>
<feature type="transmembrane region" description="Helical" evidence="1">
    <location>
        <begin position="6"/>
        <end position="25"/>
    </location>
</feature>
<dbReference type="RefSeq" id="WP_163387104.1">
    <property type="nucleotide sequence ID" value="NZ_JAUFQS010000008.1"/>
</dbReference>
<protein>
    <recommendedName>
        <fullName evidence="4">PepSY domain-containing protein</fullName>
    </recommendedName>
</protein>
<organism evidence="2 3">
    <name type="scientific">Cyclobacterium jeungdonense</name>
    <dbReference type="NCBI Taxonomy" id="708087"/>
    <lineage>
        <taxon>Bacteria</taxon>
        <taxon>Pseudomonadati</taxon>
        <taxon>Bacteroidota</taxon>
        <taxon>Cytophagia</taxon>
        <taxon>Cytophagales</taxon>
        <taxon>Cyclobacteriaceae</taxon>
        <taxon>Cyclobacterium</taxon>
    </lineage>
</organism>
<dbReference type="Proteomes" id="UP001236663">
    <property type="component" value="Unassembled WGS sequence"/>
</dbReference>
<keyword evidence="1" id="KW-0472">Membrane</keyword>